<keyword evidence="1" id="KW-1133">Transmembrane helix</keyword>
<sequence length="124" mass="14067">MENIFLLFGIALVGIGLYWLVTDFIHVRNGFQTRGRVVKVIRAWKMDAGQLRYSFAPVVQFQGKENQAVERPLETCSNPPVFFEGQSLDVVYYDDKLYPTGSGWKVLYALTCVLGLGLLITQLF</sequence>
<name>A0A1G9F5J8_9BACT</name>
<gene>
    <name evidence="2" type="ORF">SAMN05421823_103681</name>
</gene>
<dbReference type="OrthoDB" id="982315at2"/>
<accession>A0A1G9F5J8</accession>
<organism evidence="2 3">
    <name type="scientific">Catalinimonas alkaloidigena</name>
    <dbReference type="NCBI Taxonomy" id="1075417"/>
    <lineage>
        <taxon>Bacteria</taxon>
        <taxon>Pseudomonadati</taxon>
        <taxon>Bacteroidota</taxon>
        <taxon>Cytophagia</taxon>
        <taxon>Cytophagales</taxon>
        <taxon>Catalimonadaceae</taxon>
        <taxon>Catalinimonas</taxon>
    </lineage>
</organism>
<protein>
    <recommendedName>
        <fullName evidence="4">DUF3592 domain-containing protein</fullName>
    </recommendedName>
</protein>
<evidence type="ECO:0000313" key="3">
    <source>
        <dbReference type="Proteomes" id="UP000198510"/>
    </source>
</evidence>
<dbReference type="EMBL" id="FNFO01000003">
    <property type="protein sequence ID" value="SDK83719.1"/>
    <property type="molecule type" value="Genomic_DNA"/>
</dbReference>
<feature type="transmembrane region" description="Helical" evidence="1">
    <location>
        <begin position="106"/>
        <end position="123"/>
    </location>
</feature>
<keyword evidence="1" id="KW-0472">Membrane</keyword>
<evidence type="ECO:0000313" key="2">
    <source>
        <dbReference type="EMBL" id="SDK83719.1"/>
    </source>
</evidence>
<dbReference type="STRING" id="1075417.SAMN05421823_103681"/>
<keyword evidence="1" id="KW-0812">Transmembrane</keyword>
<dbReference type="Proteomes" id="UP000198510">
    <property type="component" value="Unassembled WGS sequence"/>
</dbReference>
<dbReference type="AlphaFoldDB" id="A0A1G9F5J8"/>
<dbReference type="RefSeq" id="WP_089681668.1">
    <property type="nucleotide sequence ID" value="NZ_FNFO01000003.1"/>
</dbReference>
<evidence type="ECO:0000256" key="1">
    <source>
        <dbReference type="SAM" id="Phobius"/>
    </source>
</evidence>
<reference evidence="2 3" key="1">
    <citation type="submission" date="2016-10" db="EMBL/GenBank/DDBJ databases">
        <authorList>
            <person name="de Groot N.N."/>
        </authorList>
    </citation>
    <scope>NUCLEOTIDE SEQUENCE [LARGE SCALE GENOMIC DNA]</scope>
    <source>
        <strain evidence="2 3">DSM 25186</strain>
    </source>
</reference>
<feature type="transmembrane region" description="Helical" evidence="1">
    <location>
        <begin position="6"/>
        <end position="26"/>
    </location>
</feature>
<evidence type="ECO:0008006" key="4">
    <source>
        <dbReference type="Google" id="ProtNLM"/>
    </source>
</evidence>
<proteinExistence type="predicted"/>
<keyword evidence="3" id="KW-1185">Reference proteome</keyword>